<gene>
    <name evidence="1" type="ORF">D3874_00425</name>
</gene>
<dbReference type="InterPro" id="IPR007710">
    <property type="entry name" value="Nucleoside_deoxyribTrfase"/>
</dbReference>
<keyword evidence="1" id="KW-0808">Transferase</keyword>
<dbReference type="InterPro" id="IPR051239">
    <property type="entry name" value="2'-dNMP_N-hydrolase"/>
</dbReference>
<evidence type="ECO:0000313" key="1">
    <source>
        <dbReference type="EMBL" id="RJF94358.1"/>
    </source>
</evidence>
<name>A0A418WSW9_9PROT</name>
<dbReference type="GO" id="GO:0070694">
    <property type="term" value="F:5-hydroxymethyl-dUMP N-hydrolase activity"/>
    <property type="evidence" value="ECO:0007669"/>
    <property type="project" value="TreeGrafter"/>
</dbReference>
<dbReference type="GO" id="GO:0016740">
    <property type="term" value="F:transferase activity"/>
    <property type="evidence" value="ECO:0007669"/>
    <property type="project" value="UniProtKB-KW"/>
</dbReference>
<dbReference type="SUPFAM" id="SSF52309">
    <property type="entry name" value="N-(deoxy)ribosyltransferase-like"/>
    <property type="match status" value="1"/>
</dbReference>
<dbReference type="EMBL" id="QYUK01000008">
    <property type="protein sequence ID" value="RJF94358.1"/>
    <property type="molecule type" value="Genomic_DNA"/>
</dbReference>
<dbReference type="GO" id="GO:0009159">
    <property type="term" value="P:deoxyribonucleoside monophosphate catabolic process"/>
    <property type="evidence" value="ECO:0007669"/>
    <property type="project" value="TreeGrafter"/>
</dbReference>
<accession>A0A418WSW9</accession>
<sequence>MAPTIYLAGPEVFHPDALDLGRAKQRLCSERGWTGLFPLDGAVEPTGPAIFAANVALIRRADAIIANLTPFRGPSADAGTVWELGFALGLGKPAAAYRNVADRYFDRVIAWNGAPLTQGKYDRDGLEVERFGLGDNLMIDAALIEQGRPVVEQAAAFTDLAGFIICLNCLTPVLTTLVAQKAGP</sequence>
<dbReference type="OrthoDB" id="9795789at2"/>
<dbReference type="RefSeq" id="WP_119775268.1">
    <property type="nucleotide sequence ID" value="NZ_QYUK01000008.1"/>
</dbReference>
<organism evidence="1 2">
    <name type="scientific">Oleomonas cavernae</name>
    <dbReference type="NCBI Taxonomy" id="2320859"/>
    <lineage>
        <taxon>Bacteria</taxon>
        <taxon>Pseudomonadati</taxon>
        <taxon>Pseudomonadota</taxon>
        <taxon>Alphaproteobacteria</taxon>
        <taxon>Acetobacterales</taxon>
        <taxon>Acetobacteraceae</taxon>
        <taxon>Oleomonas</taxon>
    </lineage>
</organism>
<dbReference type="Pfam" id="PF05014">
    <property type="entry name" value="Nuc_deoxyrib_tr"/>
    <property type="match status" value="1"/>
</dbReference>
<evidence type="ECO:0000313" key="2">
    <source>
        <dbReference type="Proteomes" id="UP000284605"/>
    </source>
</evidence>
<dbReference type="Proteomes" id="UP000284605">
    <property type="component" value="Unassembled WGS sequence"/>
</dbReference>
<dbReference type="PANTHER" id="PTHR15364">
    <property type="entry name" value="2'-DEOXYNUCLEOSIDE 5'-PHOSPHATE N-HYDROLASE 1"/>
    <property type="match status" value="1"/>
</dbReference>
<comment type="caution">
    <text evidence="1">The sequence shown here is derived from an EMBL/GenBank/DDBJ whole genome shotgun (WGS) entry which is preliminary data.</text>
</comment>
<reference evidence="1 2" key="1">
    <citation type="submission" date="2018-09" db="EMBL/GenBank/DDBJ databases">
        <authorList>
            <person name="Zhu H."/>
        </authorList>
    </citation>
    <scope>NUCLEOTIDE SEQUENCE [LARGE SCALE GENOMIC DNA]</scope>
    <source>
        <strain evidence="1 2">K1W22B-8</strain>
    </source>
</reference>
<keyword evidence="2" id="KW-1185">Reference proteome</keyword>
<proteinExistence type="predicted"/>
<dbReference type="PANTHER" id="PTHR15364:SF0">
    <property type="entry name" value="2'-DEOXYNUCLEOSIDE 5'-PHOSPHATE N-HYDROLASE 1"/>
    <property type="match status" value="1"/>
</dbReference>
<protein>
    <submittedName>
        <fullName evidence="1">Nucleoside 2-deoxyribosyltransferase</fullName>
    </submittedName>
</protein>
<dbReference type="AlphaFoldDB" id="A0A418WSW9"/>
<dbReference type="Gene3D" id="3.40.50.450">
    <property type="match status" value="1"/>
</dbReference>